<dbReference type="NCBIfam" id="TIGR02452">
    <property type="entry name" value="TIGR02452 family protein"/>
    <property type="match status" value="1"/>
</dbReference>
<keyword evidence="3" id="KW-1185">Reference proteome</keyword>
<dbReference type="Pfam" id="PF10021">
    <property type="entry name" value="PARG_cat_microb"/>
    <property type="match status" value="1"/>
</dbReference>
<dbReference type="SUPFAM" id="SSF52949">
    <property type="entry name" value="Macro domain-like"/>
    <property type="match status" value="1"/>
</dbReference>
<dbReference type="InterPro" id="IPR012664">
    <property type="entry name" value="CHP02452"/>
</dbReference>
<evidence type="ECO:0000313" key="2">
    <source>
        <dbReference type="EMBL" id="CAF1469875.1"/>
    </source>
</evidence>
<sequence length="303" mass="34526">MAEQSFDKTRKRNQLDLKDASGVHHLSRDKYAAIADDTLKKFQTGSSNTRGNHRNVNLQQDLRFSIENTIVYTEDDLITETLMKSSSSPVYEIRHSTTLQAAELLASEIDDDNRIGILNFASAKNPGGGFLKGSNAQEESIARSSSLYLALSQDRIFPQFYGYHRREKNGLYTHRIIYSPRVTIIKDDNGKMLSSPYHVGIVTCAASNASICQDMELTRQTMKERIRCLLTVFQMHRHDVVVLGAFGCGVFKNDPREVAIAFREHLESEEFRNVFSRIIFAIFDADMHHVFEEVFAISQYQEK</sequence>
<dbReference type="InterPro" id="IPR019261">
    <property type="entry name" value="PARG_cat_microbial"/>
</dbReference>
<dbReference type="EMBL" id="CAJNOR010004037">
    <property type="protein sequence ID" value="CAF1469875.1"/>
    <property type="molecule type" value="Genomic_DNA"/>
</dbReference>
<dbReference type="Proteomes" id="UP000663828">
    <property type="component" value="Unassembled WGS sequence"/>
</dbReference>
<protein>
    <recommendedName>
        <fullName evidence="1">Microbial-type PARG catalytic domain-containing protein</fullName>
    </recommendedName>
</protein>
<name>A0A815R1Q2_ADIRI</name>
<feature type="domain" description="Microbial-type PARG catalytic" evidence="1">
    <location>
        <begin position="35"/>
        <end position="187"/>
    </location>
</feature>
<evidence type="ECO:0000313" key="3">
    <source>
        <dbReference type="Proteomes" id="UP000663828"/>
    </source>
</evidence>
<comment type="caution">
    <text evidence="2">The sequence shown here is derived from an EMBL/GenBank/DDBJ whole genome shotgun (WGS) entry which is preliminary data.</text>
</comment>
<accession>A0A815R1Q2</accession>
<reference evidence="2" key="1">
    <citation type="submission" date="2021-02" db="EMBL/GenBank/DDBJ databases">
        <authorList>
            <person name="Nowell W R."/>
        </authorList>
    </citation>
    <scope>NUCLEOTIDE SEQUENCE</scope>
</reference>
<gene>
    <name evidence="2" type="ORF">XAT740_LOCUS37916</name>
</gene>
<dbReference type="Gene3D" id="3.40.220.10">
    <property type="entry name" value="Leucine Aminopeptidase, subunit E, domain 1"/>
    <property type="match status" value="1"/>
</dbReference>
<dbReference type="InterPro" id="IPR043472">
    <property type="entry name" value="Macro_dom-like"/>
</dbReference>
<proteinExistence type="predicted"/>
<dbReference type="AlphaFoldDB" id="A0A815R1Q2"/>
<dbReference type="PANTHER" id="PTHR35596">
    <property type="entry name" value="DUF2263 DOMAIN-CONTAINING PROTEIN"/>
    <property type="match status" value="1"/>
</dbReference>
<dbReference type="PANTHER" id="PTHR35596:SF1">
    <property type="entry name" value="MICROBIAL-TYPE PARG CATALYTIC DOMAIN-CONTAINING PROTEIN"/>
    <property type="match status" value="1"/>
</dbReference>
<dbReference type="PIRSF" id="PIRSF014899">
    <property type="entry name" value="UCP014899"/>
    <property type="match status" value="1"/>
</dbReference>
<evidence type="ECO:0000259" key="1">
    <source>
        <dbReference type="Pfam" id="PF10021"/>
    </source>
</evidence>
<organism evidence="2 3">
    <name type="scientific">Adineta ricciae</name>
    <name type="common">Rotifer</name>
    <dbReference type="NCBI Taxonomy" id="249248"/>
    <lineage>
        <taxon>Eukaryota</taxon>
        <taxon>Metazoa</taxon>
        <taxon>Spiralia</taxon>
        <taxon>Gnathifera</taxon>
        <taxon>Rotifera</taxon>
        <taxon>Eurotatoria</taxon>
        <taxon>Bdelloidea</taxon>
        <taxon>Adinetida</taxon>
        <taxon>Adinetidae</taxon>
        <taxon>Adineta</taxon>
    </lineage>
</organism>